<feature type="compositionally biased region" description="Polar residues" evidence="6">
    <location>
        <begin position="548"/>
        <end position="565"/>
    </location>
</feature>
<dbReference type="SMART" id="SM00320">
    <property type="entry name" value="WD40"/>
    <property type="match status" value="4"/>
</dbReference>
<keyword evidence="8" id="KW-1185">Reference proteome</keyword>
<dbReference type="Proteomes" id="UP000822688">
    <property type="component" value="Chromosome 1"/>
</dbReference>
<gene>
    <name evidence="7" type="ORF">KC19_1G106500</name>
</gene>
<keyword evidence="2 5" id="KW-0853">WD repeat</keyword>
<evidence type="ECO:0000256" key="5">
    <source>
        <dbReference type="PROSITE-ProRule" id="PRU00221"/>
    </source>
</evidence>
<evidence type="ECO:0000256" key="1">
    <source>
        <dbReference type="ARBA" id="ARBA00004123"/>
    </source>
</evidence>
<dbReference type="InterPro" id="IPR001680">
    <property type="entry name" value="WD40_rpt"/>
</dbReference>
<dbReference type="InterPro" id="IPR037850">
    <property type="entry name" value="RBBP5/Swd1"/>
</dbReference>
<dbReference type="AlphaFoldDB" id="A0A8T0J6A6"/>
<dbReference type="InterPro" id="IPR015943">
    <property type="entry name" value="WD40/YVTN_repeat-like_dom_sf"/>
</dbReference>
<evidence type="ECO:0000256" key="6">
    <source>
        <dbReference type="SAM" id="MobiDB-lite"/>
    </source>
</evidence>
<dbReference type="Gene3D" id="2.130.10.10">
    <property type="entry name" value="YVTN repeat-like/Quinoprotein amine dehydrogenase"/>
    <property type="match status" value="2"/>
</dbReference>
<feature type="compositionally biased region" description="Low complexity" evidence="6">
    <location>
        <begin position="529"/>
        <end position="547"/>
    </location>
</feature>
<dbReference type="SUPFAM" id="SSF50978">
    <property type="entry name" value="WD40 repeat-like"/>
    <property type="match status" value="1"/>
</dbReference>
<evidence type="ECO:0000256" key="3">
    <source>
        <dbReference type="ARBA" id="ARBA00022737"/>
    </source>
</evidence>
<name>A0A8T0J6A6_CERPU</name>
<protein>
    <submittedName>
        <fullName evidence="7">Uncharacterized protein</fullName>
    </submittedName>
</protein>
<feature type="compositionally biased region" description="Basic and acidic residues" evidence="6">
    <location>
        <begin position="512"/>
        <end position="524"/>
    </location>
</feature>
<feature type="repeat" description="WD" evidence="5">
    <location>
        <begin position="331"/>
        <end position="362"/>
    </location>
</feature>
<dbReference type="Pfam" id="PF00400">
    <property type="entry name" value="WD40"/>
    <property type="match status" value="4"/>
</dbReference>
<dbReference type="PANTHER" id="PTHR44040">
    <property type="entry name" value="RETINOBLASTOMA-BINDING PROTEIN 5"/>
    <property type="match status" value="1"/>
</dbReference>
<reference evidence="7" key="1">
    <citation type="submission" date="2020-06" db="EMBL/GenBank/DDBJ databases">
        <title>WGS assembly of Ceratodon purpureus strain R40.</title>
        <authorList>
            <person name="Carey S.B."/>
            <person name="Jenkins J."/>
            <person name="Shu S."/>
            <person name="Lovell J.T."/>
            <person name="Sreedasyam A."/>
            <person name="Maumus F."/>
            <person name="Tiley G.P."/>
            <person name="Fernandez-Pozo N."/>
            <person name="Barry K."/>
            <person name="Chen C."/>
            <person name="Wang M."/>
            <person name="Lipzen A."/>
            <person name="Daum C."/>
            <person name="Saski C.A."/>
            <person name="Payton A.C."/>
            <person name="Mcbreen J.C."/>
            <person name="Conrad R.E."/>
            <person name="Kollar L.M."/>
            <person name="Olsson S."/>
            <person name="Huttunen S."/>
            <person name="Landis J.B."/>
            <person name="Wickett N.J."/>
            <person name="Johnson M.G."/>
            <person name="Rensing S.A."/>
            <person name="Grimwood J."/>
            <person name="Schmutz J."/>
            <person name="Mcdaniel S.F."/>
        </authorList>
    </citation>
    <scope>NUCLEOTIDE SEQUENCE</scope>
    <source>
        <strain evidence="7">R40</strain>
    </source>
</reference>
<dbReference type="InterPro" id="IPR019775">
    <property type="entry name" value="WD40_repeat_CS"/>
</dbReference>
<comment type="caution">
    <text evidence="7">The sequence shown here is derived from an EMBL/GenBank/DDBJ whole genome shotgun (WGS) entry which is preliminary data.</text>
</comment>
<accession>A0A8T0J6A6</accession>
<dbReference type="PROSITE" id="PS00678">
    <property type="entry name" value="WD_REPEATS_1"/>
    <property type="match status" value="1"/>
</dbReference>
<evidence type="ECO:0000256" key="4">
    <source>
        <dbReference type="ARBA" id="ARBA00023242"/>
    </source>
</evidence>
<feature type="compositionally biased region" description="Polar residues" evidence="6">
    <location>
        <begin position="604"/>
        <end position="619"/>
    </location>
</feature>
<dbReference type="InterPro" id="IPR036322">
    <property type="entry name" value="WD40_repeat_dom_sf"/>
</dbReference>
<dbReference type="GO" id="GO:0048188">
    <property type="term" value="C:Set1C/COMPASS complex"/>
    <property type="evidence" value="ECO:0007669"/>
    <property type="project" value="InterPro"/>
</dbReference>
<feature type="compositionally biased region" description="Polar residues" evidence="6">
    <location>
        <begin position="470"/>
        <end position="480"/>
    </location>
</feature>
<sequence length="619" mass="67175">MNLCLLDPFQSDFPEVIEEYLEHGVTKCISFNRRGTLLAAGCNDGSCIIWDFDTRGVAKELREKDGSAPITSVSWSKCGHHLLAAATDKTLSLWDVGKGVKIATVTLNQSALHARLYPGTNRPSLCLACPMSGAPILVDFDTGEIQTLPVVVSSTDGENGAPQSRGGKFGDASATYSPSAANFNKKGDLIYVGNFKGEILVIDTETRQTRTVVQVPGNAAIRQIVFSRNGQFLLTNSTDRILRVFENLLPRDGAAKALASLVDQKERGSGMSRDVPCLKFTKDFQDVVNKMHWKAACFNGDGECVVGASANKGEHKIHIWNRNFGQLARILEGQKEGLADLAWHPTRPVVASVSMSGVIYLWAKDYTENWSAFAPDFKELEENEEYVEREDEFDIMPETDKVKPTRVDEDADVDIMTTEKVAAFSDSDESEDGLYFLPTIPDRDASPPRPPPSPVASPNTASVPKVAGSMTPSNSVGSQDSDTEPDGQHTEQNSEDEEVGPNGRLKRRRKLSEKAAELQAERGRRGSVKKPGSASKSGKGEAKGSSPVSSKQFVTNGSGGPSSVTPKLKNRESQESQGYAEDEEQSVPKKSVKRVQRLKPVASLSHNNDTSSAYGSPSM</sequence>
<evidence type="ECO:0000313" key="7">
    <source>
        <dbReference type="EMBL" id="KAG0590529.1"/>
    </source>
</evidence>
<keyword evidence="3" id="KW-0677">Repeat</keyword>
<keyword evidence="4" id="KW-0539">Nucleus</keyword>
<feature type="repeat" description="WD" evidence="5">
    <location>
        <begin position="63"/>
        <end position="104"/>
    </location>
</feature>
<feature type="region of interest" description="Disordered" evidence="6">
    <location>
        <begin position="422"/>
        <end position="619"/>
    </location>
</feature>
<comment type="subcellular location">
    <subcellularLocation>
        <location evidence="1">Nucleus</location>
    </subcellularLocation>
</comment>
<evidence type="ECO:0000313" key="8">
    <source>
        <dbReference type="Proteomes" id="UP000822688"/>
    </source>
</evidence>
<dbReference type="PROSITE" id="PS50294">
    <property type="entry name" value="WD_REPEATS_REGION"/>
    <property type="match status" value="1"/>
</dbReference>
<evidence type="ECO:0000256" key="2">
    <source>
        <dbReference type="ARBA" id="ARBA00022574"/>
    </source>
</evidence>
<dbReference type="PANTHER" id="PTHR44040:SF1">
    <property type="entry name" value="RETINOBLASTOMA-BINDING PROTEIN 5"/>
    <property type="match status" value="1"/>
</dbReference>
<dbReference type="EMBL" id="CM026421">
    <property type="protein sequence ID" value="KAG0590529.1"/>
    <property type="molecule type" value="Genomic_DNA"/>
</dbReference>
<organism evidence="7 8">
    <name type="scientific">Ceratodon purpureus</name>
    <name type="common">Fire moss</name>
    <name type="synonym">Dicranum purpureum</name>
    <dbReference type="NCBI Taxonomy" id="3225"/>
    <lineage>
        <taxon>Eukaryota</taxon>
        <taxon>Viridiplantae</taxon>
        <taxon>Streptophyta</taxon>
        <taxon>Embryophyta</taxon>
        <taxon>Bryophyta</taxon>
        <taxon>Bryophytina</taxon>
        <taxon>Bryopsida</taxon>
        <taxon>Dicranidae</taxon>
        <taxon>Pseudoditrichales</taxon>
        <taxon>Ditrichaceae</taxon>
        <taxon>Ceratodon</taxon>
    </lineage>
</organism>
<proteinExistence type="predicted"/>
<dbReference type="PROSITE" id="PS50082">
    <property type="entry name" value="WD_REPEATS_2"/>
    <property type="match status" value="2"/>
</dbReference>